<comment type="caution">
    <text evidence="2">The sequence shown here is derived from an EMBL/GenBank/DDBJ whole genome shotgun (WGS) entry which is preliminary data.</text>
</comment>
<proteinExistence type="predicted"/>
<keyword evidence="1" id="KW-0472">Membrane</keyword>
<dbReference type="EMBL" id="JAAGWD010000001">
    <property type="protein sequence ID" value="NEM96626.1"/>
    <property type="molecule type" value="Genomic_DNA"/>
</dbReference>
<evidence type="ECO:0000256" key="1">
    <source>
        <dbReference type="SAM" id="Phobius"/>
    </source>
</evidence>
<keyword evidence="3" id="KW-1185">Reference proteome</keyword>
<dbReference type="Proteomes" id="UP000474777">
    <property type="component" value="Unassembled WGS sequence"/>
</dbReference>
<name>A0A6B3LQY7_9BACT</name>
<gene>
    <name evidence="2" type="ORF">GXP69_02870</name>
</gene>
<organism evidence="2 3">
    <name type="scientific">Pontibacter burrus</name>
    <dbReference type="NCBI Taxonomy" id="2704466"/>
    <lineage>
        <taxon>Bacteria</taxon>
        <taxon>Pseudomonadati</taxon>
        <taxon>Bacteroidota</taxon>
        <taxon>Cytophagia</taxon>
        <taxon>Cytophagales</taxon>
        <taxon>Hymenobacteraceae</taxon>
        <taxon>Pontibacter</taxon>
    </lineage>
</organism>
<protein>
    <submittedName>
        <fullName evidence="2">GDYXXLXY domain-containing protein</fullName>
    </submittedName>
</protein>
<dbReference type="Pfam" id="PF14345">
    <property type="entry name" value="GDYXXLXY"/>
    <property type="match status" value="1"/>
</dbReference>
<feature type="transmembrane region" description="Helical" evidence="1">
    <location>
        <begin position="7"/>
        <end position="26"/>
    </location>
</feature>
<dbReference type="AlphaFoldDB" id="A0A6B3LQY7"/>
<evidence type="ECO:0000313" key="3">
    <source>
        <dbReference type="Proteomes" id="UP000474777"/>
    </source>
</evidence>
<sequence length="167" mass="19011">MKRNLKPIIILLNLVVVVALFNWSVMQKEDTLENGELVLLKLAPVDPRSLMQGDYMRLSYAISQTPDLHELPSRGYAVLKLDSQQVAQLVRYQPEKEPLHDGELLLHYNKGNWAINLGAESYFFEEGQAKTFETAEYGGLKVDEAGNSILIGLYDKNRQLLQPKRKP</sequence>
<evidence type="ECO:0000313" key="2">
    <source>
        <dbReference type="EMBL" id="NEM96626.1"/>
    </source>
</evidence>
<keyword evidence="1" id="KW-1133">Transmembrane helix</keyword>
<dbReference type="InterPro" id="IPR025833">
    <property type="entry name" value="GDYXXLXY"/>
</dbReference>
<dbReference type="RefSeq" id="WP_163912135.1">
    <property type="nucleotide sequence ID" value="NZ_JAAGWD010000001.1"/>
</dbReference>
<accession>A0A6B3LQY7</accession>
<reference evidence="2 3" key="1">
    <citation type="submission" date="2020-02" db="EMBL/GenBank/DDBJ databases">
        <authorList>
            <person name="Kim M.K."/>
        </authorList>
    </citation>
    <scope>NUCLEOTIDE SEQUENCE [LARGE SCALE GENOMIC DNA]</scope>
    <source>
        <strain evidence="2 3">BT327</strain>
    </source>
</reference>
<keyword evidence="1" id="KW-0812">Transmembrane</keyword>